<gene>
    <name evidence="10" type="ORF">FHD67_16710</name>
</gene>
<dbReference type="SUPFAM" id="SSF161098">
    <property type="entry name" value="MetI-like"/>
    <property type="match status" value="2"/>
</dbReference>
<comment type="similarity">
    <text evidence="8">Belongs to the binding-protein-dependent transport system permease family.</text>
</comment>
<evidence type="ECO:0000256" key="1">
    <source>
        <dbReference type="ARBA" id="ARBA00004429"/>
    </source>
</evidence>
<feature type="transmembrane region" description="Helical" evidence="8">
    <location>
        <begin position="174"/>
        <end position="194"/>
    </location>
</feature>
<keyword evidence="2 8" id="KW-0813">Transport</keyword>
<keyword evidence="4" id="KW-0997">Cell inner membrane</keyword>
<evidence type="ECO:0000256" key="6">
    <source>
        <dbReference type="ARBA" id="ARBA00022989"/>
    </source>
</evidence>
<evidence type="ECO:0000313" key="10">
    <source>
        <dbReference type="EMBL" id="TNH38083.1"/>
    </source>
</evidence>
<protein>
    <submittedName>
        <fullName evidence="10">Iron ABC transporter permease</fullName>
    </submittedName>
</protein>
<feature type="transmembrane region" description="Helical" evidence="8">
    <location>
        <begin position="499"/>
        <end position="520"/>
    </location>
</feature>
<dbReference type="EMBL" id="VDDC01000038">
    <property type="protein sequence ID" value="TNH38083.1"/>
    <property type="molecule type" value="Genomic_DNA"/>
</dbReference>
<feature type="transmembrane region" description="Helical" evidence="8">
    <location>
        <begin position="273"/>
        <end position="294"/>
    </location>
</feature>
<dbReference type="PANTHER" id="PTHR43357:SF3">
    <property type="entry name" value="FE(3+)-TRANSPORT SYSTEM PERMEASE PROTEIN FBPB 2"/>
    <property type="match status" value="1"/>
</dbReference>
<dbReference type="CDD" id="cd06261">
    <property type="entry name" value="TM_PBP2"/>
    <property type="match status" value="2"/>
</dbReference>
<evidence type="ECO:0000256" key="2">
    <source>
        <dbReference type="ARBA" id="ARBA00022448"/>
    </source>
</evidence>
<evidence type="ECO:0000256" key="7">
    <source>
        <dbReference type="ARBA" id="ARBA00023136"/>
    </source>
</evidence>
<keyword evidence="7 8" id="KW-0472">Membrane</keyword>
<dbReference type="PROSITE" id="PS50928">
    <property type="entry name" value="ABC_TM1"/>
    <property type="match status" value="2"/>
</dbReference>
<keyword evidence="5 8" id="KW-0812">Transmembrane</keyword>
<feature type="transmembrane region" description="Helical" evidence="8">
    <location>
        <begin position="376"/>
        <end position="403"/>
    </location>
</feature>
<feature type="transmembrane region" description="Helical" evidence="8">
    <location>
        <begin position="552"/>
        <end position="575"/>
    </location>
</feature>
<evidence type="ECO:0000256" key="8">
    <source>
        <dbReference type="RuleBase" id="RU363032"/>
    </source>
</evidence>
<feature type="domain" description="ABC transmembrane type-1" evidence="9">
    <location>
        <begin position="87"/>
        <end position="295"/>
    </location>
</feature>
<reference evidence="10 11" key="1">
    <citation type="submission" date="2019-06" db="EMBL/GenBank/DDBJ databases">
        <authorList>
            <person name="Li J."/>
        </authorList>
    </citation>
    <scope>NUCLEOTIDE SEQUENCE [LARGE SCALE GENOMIC DNA]</scope>
    <source>
        <strain evidence="10 11">CGMCC 1.8012</strain>
    </source>
</reference>
<organism evidence="10 11">
    <name type="scientific">Paracoccus haeundaensis</name>
    <dbReference type="NCBI Taxonomy" id="225362"/>
    <lineage>
        <taxon>Bacteria</taxon>
        <taxon>Pseudomonadati</taxon>
        <taxon>Pseudomonadota</taxon>
        <taxon>Alphaproteobacteria</taxon>
        <taxon>Rhodobacterales</taxon>
        <taxon>Paracoccaceae</taxon>
        <taxon>Paracoccus</taxon>
    </lineage>
</organism>
<feature type="transmembrane region" description="Helical" evidence="8">
    <location>
        <begin position="91"/>
        <end position="114"/>
    </location>
</feature>
<dbReference type="GO" id="GO:0005886">
    <property type="term" value="C:plasma membrane"/>
    <property type="evidence" value="ECO:0007669"/>
    <property type="project" value="UniProtKB-SubCell"/>
</dbReference>
<proteinExistence type="inferred from homology"/>
<evidence type="ECO:0000313" key="11">
    <source>
        <dbReference type="Proteomes" id="UP000304880"/>
    </source>
</evidence>
<dbReference type="InterPro" id="IPR000515">
    <property type="entry name" value="MetI-like"/>
</dbReference>
<name>A0A5C4R2D7_9RHOB</name>
<dbReference type="Proteomes" id="UP000304880">
    <property type="component" value="Unassembled WGS sequence"/>
</dbReference>
<accession>A0A5C4R2D7</accession>
<evidence type="ECO:0000259" key="9">
    <source>
        <dbReference type="PROSITE" id="PS50928"/>
    </source>
</evidence>
<keyword evidence="11" id="KW-1185">Reference proteome</keyword>
<feature type="transmembrane region" description="Helical" evidence="8">
    <location>
        <begin position="121"/>
        <end position="143"/>
    </location>
</feature>
<feature type="domain" description="ABC transmembrane type-1" evidence="9">
    <location>
        <begin position="377"/>
        <end position="571"/>
    </location>
</feature>
<dbReference type="Gene3D" id="1.10.3720.10">
    <property type="entry name" value="MetI-like"/>
    <property type="match status" value="2"/>
</dbReference>
<dbReference type="AlphaFoldDB" id="A0A5C4R2D7"/>
<feature type="transmembrane region" description="Helical" evidence="8">
    <location>
        <begin position="215"/>
        <end position="240"/>
    </location>
</feature>
<dbReference type="InterPro" id="IPR035906">
    <property type="entry name" value="MetI-like_sf"/>
</dbReference>
<feature type="transmembrane region" description="Helical" evidence="8">
    <location>
        <begin position="37"/>
        <end position="55"/>
    </location>
</feature>
<dbReference type="GO" id="GO:0055085">
    <property type="term" value="P:transmembrane transport"/>
    <property type="evidence" value="ECO:0007669"/>
    <property type="project" value="InterPro"/>
</dbReference>
<dbReference type="Pfam" id="PF00528">
    <property type="entry name" value="BPD_transp_1"/>
    <property type="match status" value="2"/>
</dbReference>
<dbReference type="PANTHER" id="PTHR43357">
    <property type="entry name" value="INNER MEMBRANE ABC TRANSPORTER PERMEASE PROTEIN YDCV"/>
    <property type="match status" value="1"/>
</dbReference>
<feature type="transmembrane region" description="Helical" evidence="8">
    <location>
        <begin position="326"/>
        <end position="356"/>
    </location>
</feature>
<comment type="subcellular location">
    <subcellularLocation>
        <location evidence="1">Cell inner membrane</location>
        <topology evidence="1">Multi-pass membrane protein</topology>
    </subcellularLocation>
    <subcellularLocation>
        <location evidence="8">Cell membrane</location>
        <topology evidence="8">Multi-pass membrane protein</topology>
    </subcellularLocation>
</comment>
<evidence type="ECO:0000256" key="3">
    <source>
        <dbReference type="ARBA" id="ARBA00022475"/>
    </source>
</evidence>
<comment type="caution">
    <text evidence="10">The sequence shown here is derived from an EMBL/GenBank/DDBJ whole genome shotgun (WGS) entry which is preliminary data.</text>
</comment>
<keyword evidence="3" id="KW-1003">Cell membrane</keyword>
<feature type="transmembrane region" description="Helical" evidence="8">
    <location>
        <begin position="442"/>
        <end position="460"/>
    </location>
</feature>
<evidence type="ECO:0000256" key="4">
    <source>
        <dbReference type="ARBA" id="ARBA00022519"/>
    </source>
</evidence>
<feature type="transmembrane region" description="Helical" evidence="8">
    <location>
        <begin position="415"/>
        <end position="436"/>
    </location>
</feature>
<sequence>MPACCPMERLSRWSSRTSMAADLHLLGDRRTGDGERLLAILLCLYVASITLWPMGQVLVTAFRPGDDGAPLGVLRDTLAARATGRAFMNTLTLSLASVAISVVLGGALALAVGLMRMRFRAVLSFLILMPLIIPSQTLALSWIELMGSGSPILRALGLAPAQGQGNPLYSRSGIALIMGIEHMPLVFIAIRASLKSVPADLIEAARIAAIPPRRVLMRIILPLTYPSALAGALLAFTAAVGNFGIPALLGIPGRVPMLTTLIYQRLNGFGPAVAGQVAVLALILAALAGMALMLRHLALRRLTLRIEAGRVFTPAHRAPLWAQGALWVVVLVIALLPLAALTLTSLTPAIGVPFSIQVASLDQYVRAWSNPAVSRAFLNSFTLSGLAAVICVGVALPLAYLLTRRPSPAATLLDLSAEVPWVVPGTVVALAMILAFLPPLPLVGISLYGTSAIILISYLARFLPLALRPVVAAAQNGDPGLDEAARIAGIGLGGRIARIFMPSVTPAATAGAVLILMTAMNELTLSSLLWSSGHETVGVMVFSLQYEGNSTAAAAVSVLSTLLLFTLCMFAELIIGRTGSSTLPWRG</sequence>
<keyword evidence="6 8" id="KW-1133">Transmembrane helix</keyword>
<evidence type="ECO:0000256" key="5">
    <source>
        <dbReference type="ARBA" id="ARBA00022692"/>
    </source>
</evidence>